<keyword evidence="2" id="KW-1185">Reference proteome</keyword>
<evidence type="ECO:0000313" key="1">
    <source>
        <dbReference type="EMBL" id="KAK7425659.1"/>
    </source>
</evidence>
<gene>
    <name evidence="1" type="ORF">QQZ08_007875</name>
</gene>
<accession>A0ABR1HXY0</accession>
<evidence type="ECO:0000313" key="2">
    <source>
        <dbReference type="Proteomes" id="UP001498421"/>
    </source>
</evidence>
<comment type="caution">
    <text evidence="1">The sequence shown here is derived from an EMBL/GenBank/DDBJ whole genome shotgun (WGS) entry which is preliminary data.</text>
</comment>
<reference evidence="1 2" key="1">
    <citation type="journal article" date="2025" name="Microbiol. Resour. Announc.">
        <title>Draft genome sequences for Neonectria magnoliae and Neonectria punicea, canker pathogens of Liriodendron tulipifera and Acer saccharum in West Virginia.</title>
        <authorList>
            <person name="Petronek H.M."/>
            <person name="Kasson M.T."/>
            <person name="Metheny A.M."/>
            <person name="Stauder C.M."/>
            <person name="Lovett B."/>
            <person name="Lynch S.C."/>
            <person name="Garnas J.R."/>
            <person name="Kasson L.R."/>
            <person name="Stajich J.E."/>
        </authorList>
    </citation>
    <scope>NUCLEOTIDE SEQUENCE [LARGE SCALE GENOMIC DNA]</scope>
    <source>
        <strain evidence="1 2">NRRL 64651</strain>
    </source>
</reference>
<dbReference type="Proteomes" id="UP001498421">
    <property type="component" value="Unassembled WGS sequence"/>
</dbReference>
<protein>
    <submittedName>
        <fullName evidence="1">Uncharacterized protein</fullName>
    </submittedName>
</protein>
<organism evidence="1 2">
    <name type="scientific">Neonectria magnoliae</name>
    <dbReference type="NCBI Taxonomy" id="2732573"/>
    <lineage>
        <taxon>Eukaryota</taxon>
        <taxon>Fungi</taxon>
        <taxon>Dikarya</taxon>
        <taxon>Ascomycota</taxon>
        <taxon>Pezizomycotina</taxon>
        <taxon>Sordariomycetes</taxon>
        <taxon>Hypocreomycetidae</taxon>
        <taxon>Hypocreales</taxon>
        <taxon>Nectriaceae</taxon>
        <taxon>Neonectria</taxon>
    </lineage>
</organism>
<sequence>MRFPAGIVAITAAMANTLVPAIQISATNLPQFMTGTGPATTLIVGITQVITLSSSVVGNEALSNGGASGGADTDKLLASIQ</sequence>
<proteinExistence type="predicted"/>
<dbReference type="EMBL" id="JAZAVK010000078">
    <property type="protein sequence ID" value="KAK7425659.1"/>
    <property type="molecule type" value="Genomic_DNA"/>
</dbReference>
<name>A0ABR1HXY0_9HYPO</name>